<dbReference type="PANTHER" id="PTHR48109">
    <property type="entry name" value="DIHYDROOROTATE DEHYDROGENASE (QUINONE), MITOCHONDRIAL-RELATED"/>
    <property type="match status" value="1"/>
</dbReference>
<keyword evidence="4" id="KW-0288">FMN</keyword>
<dbReference type="InterPro" id="IPR013785">
    <property type="entry name" value="Aldolase_TIM"/>
</dbReference>
<name>A0A7Y0NJA6_9GAMM</name>
<sequence>MTELTTRWLGLDLRSPLVVGASPLTDDLEALKACVGAGAGAVVMHSLFEEQLVAEQMAAHHFIDSRINMDAEARSFFPESDVFEMGSGSYLKRLDLLQDALDVPVIASLNGISSGGWTQHARELEDAGAAAIELNLYDLAMDPSDTAATLEQRQLEVVRSVVEQVTIPVSVKLSSFYSALPAFVAGVEAAGARGLVLFNRFYQPDMDLDELELSREVVLSSNAELPLRLHGMAMLFNRTGLEMAASGGVHSGDDATKAILSGATVVQLVSALLVEGPSALGRITGELNQRLSTMGYRNLAEARGALSLDNAPNAGAWERLNYARLLHGWQSVQ</sequence>
<dbReference type="GO" id="GO:0005737">
    <property type="term" value="C:cytoplasm"/>
    <property type="evidence" value="ECO:0007669"/>
    <property type="project" value="InterPro"/>
</dbReference>
<keyword evidence="6" id="KW-0560">Oxidoreductase</keyword>
<dbReference type="PIRSF" id="PIRSF000164">
    <property type="entry name" value="DHO_oxidase"/>
    <property type="match status" value="1"/>
</dbReference>
<evidence type="ECO:0000259" key="7">
    <source>
        <dbReference type="Pfam" id="PF01180"/>
    </source>
</evidence>
<keyword evidence="3" id="KW-0285">Flavoprotein</keyword>
<dbReference type="InterPro" id="IPR012135">
    <property type="entry name" value="Dihydroorotate_DH_1_2"/>
</dbReference>
<dbReference type="InterPro" id="IPR050074">
    <property type="entry name" value="DHO_dehydrogenase"/>
</dbReference>
<gene>
    <name evidence="8" type="ORF">HIU99_02800</name>
</gene>
<accession>A0A7Y0NJA6</accession>
<comment type="caution">
    <text evidence="8">The sequence shown here is derived from an EMBL/GenBank/DDBJ whole genome shotgun (WGS) entry which is preliminary data.</text>
</comment>
<evidence type="ECO:0000256" key="3">
    <source>
        <dbReference type="ARBA" id="ARBA00022630"/>
    </source>
</evidence>
<comment type="pathway">
    <text evidence="2">Pyrimidine metabolism; UMP biosynthesis via de novo pathway.</text>
</comment>
<dbReference type="Gene3D" id="3.20.20.70">
    <property type="entry name" value="Aldolase class I"/>
    <property type="match status" value="1"/>
</dbReference>
<evidence type="ECO:0000256" key="2">
    <source>
        <dbReference type="ARBA" id="ARBA00004725"/>
    </source>
</evidence>
<keyword evidence="5" id="KW-0665">Pyrimidine biosynthesis</keyword>
<dbReference type="NCBIfam" id="NF005741">
    <property type="entry name" value="PRK07565.1"/>
    <property type="match status" value="1"/>
</dbReference>
<dbReference type="RefSeq" id="WP_135953897.1">
    <property type="nucleotide sequence ID" value="NZ_JABCKY010000001.1"/>
</dbReference>
<dbReference type="AlphaFoldDB" id="A0A7Y0NJA6"/>
<dbReference type="GO" id="GO:0044205">
    <property type="term" value="P:'de novo' UMP biosynthetic process"/>
    <property type="evidence" value="ECO:0007669"/>
    <property type="project" value="UniProtKB-UniPathway"/>
</dbReference>
<dbReference type="GO" id="GO:0004152">
    <property type="term" value="F:dihydroorotate dehydrogenase activity"/>
    <property type="evidence" value="ECO:0007669"/>
    <property type="project" value="InterPro"/>
</dbReference>
<proteinExistence type="predicted"/>
<keyword evidence="9" id="KW-1185">Reference proteome</keyword>
<dbReference type="UniPathway" id="UPA00070"/>
<evidence type="ECO:0000256" key="5">
    <source>
        <dbReference type="ARBA" id="ARBA00022975"/>
    </source>
</evidence>
<dbReference type="OrthoDB" id="9794954at2"/>
<organism evidence="8 9">
    <name type="scientific">Marinobacter orientalis</name>
    <dbReference type="NCBI Taxonomy" id="1928859"/>
    <lineage>
        <taxon>Bacteria</taxon>
        <taxon>Pseudomonadati</taxon>
        <taxon>Pseudomonadota</taxon>
        <taxon>Gammaproteobacteria</taxon>
        <taxon>Pseudomonadales</taxon>
        <taxon>Marinobacteraceae</taxon>
        <taxon>Marinobacter</taxon>
    </lineage>
</organism>
<evidence type="ECO:0000313" key="8">
    <source>
        <dbReference type="EMBL" id="NMT62516.1"/>
    </source>
</evidence>
<dbReference type="EMBL" id="JABCKY010000001">
    <property type="protein sequence ID" value="NMT62516.1"/>
    <property type="molecule type" value="Genomic_DNA"/>
</dbReference>
<dbReference type="InterPro" id="IPR005720">
    <property type="entry name" value="Dihydroorotate_DH_cat"/>
</dbReference>
<dbReference type="Proteomes" id="UP000567186">
    <property type="component" value="Unassembled WGS sequence"/>
</dbReference>
<evidence type="ECO:0000313" key="9">
    <source>
        <dbReference type="Proteomes" id="UP000567186"/>
    </source>
</evidence>
<dbReference type="PANTHER" id="PTHR48109:SF3">
    <property type="entry name" value="SLL0744 PROTEIN"/>
    <property type="match status" value="1"/>
</dbReference>
<dbReference type="SUPFAM" id="SSF51395">
    <property type="entry name" value="FMN-linked oxidoreductases"/>
    <property type="match status" value="1"/>
</dbReference>
<evidence type="ECO:0000256" key="4">
    <source>
        <dbReference type="ARBA" id="ARBA00022643"/>
    </source>
</evidence>
<dbReference type="Pfam" id="PF01180">
    <property type="entry name" value="DHO_dh"/>
    <property type="match status" value="1"/>
</dbReference>
<feature type="domain" description="Dihydroorotate dehydrogenase catalytic" evidence="7">
    <location>
        <begin position="85"/>
        <end position="291"/>
    </location>
</feature>
<evidence type="ECO:0000256" key="6">
    <source>
        <dbReference type="ARBA" id="ARBA00023002"/>
    </source>
</evidence>
<protein>
    <submittedName>
        <fullName evidence="8">Dihydroorotate dehydrogenase-like protein</fullName>
    </submittedName>
</protein>
<evidence type="ECO:0000256" key="1">
    <source>
        <dbReference type="ARBA" id="ARBA00001917"/>
    </source>
</evidence>
<reference evidence="8 9" key="1">
    <citation type="submission" date="2020-04" db="EMBL/GenBank/DDBJ databases">
        <title>Marinobacter oceani sp. nov., isolated from marine solar saltern.</title>
        <authorList>
            <person name="Chen X.-Y."/>
        </authorList>
    </citation>
    <scope>NUCLEOTIDE SEQUENCE [LARGE SCALE GENOMIC DNA]</scope>
    <source>
        <strain evidence="8 9">W62</strain>
    </source>
</reference>
<dbReference type="GO" id="GO:0006207">
    <property type="term" value="P:'de novo' pyrimidine nucleobase biosynthetic process"/>
    <property type="evidence" value="ECO:0007669"/>
    <property type="project" value="TreeGrafter"/>
</dbReference>
<comment type="cofactor">
    <cofactor evidence="1">
        <name>FMN</name>
        <dbReference type="ChEBI" id="CHEBI:58210"/>
    </cofactor>
</comment>